<sequence length="343" mass="39020">MTKRKQPTKRRKSPSAKRKKSAQSNHFITYLLIGLTGFLIVSILMGIAGWIGYETGKESAAKACKSEVAHYREDLQALRKKLRTVRAEPKTKAAKSEELSEIKDYLQAGGSEKRGKPAAKEEVELKRPKLAIIIDDVAFASQVRAIRALPWHITPSLFPPSKRHPDTSRIASKLDHYMIHLPMEAMNYNRPEDETLTTASSSEEIELRLRKLRRWFSNAHFINNHTGSRFTSDMASMQRFYPIAKRYGFVFIDSRTTPKTVVPKICKQYKDPYVARDIFLDNRPDIDYIRGQLKKAVRIARSHGYAIAIGHPHAVTLKALAGSGSILKGVDVVYIDELYRKIR</sequence>
<dbReference type="InterPro" id="IPR011330">
    <property type="entry name" value="Glyco_hydro/deAcase_b/a-brl"/>
</dbReference>
<gene>
    <name evidence="4" type="ORF">HCR_05800</name>
</gene>
<dbReference type="CDD" id="cd10936">
    <property type="entry name" value="CE4_DAC2"/>
    <property type="match status" value="1"/>
</dbReference>
<accession>A0ABM8FKR2</accession>
<evidence type="ECO:0000256" key="3">
    <source>
        <dbReference type="SAM" id="Phobius"/>
    </source>
</evidence>
<dbReference type="SUPFAM" id="SSF88713">
    <property type="entry name" value="Glycoside hydrolase/deacetylase"/>
    <property type="match status" value="1"/>
</dbReference>
<evidence type="ECO:0000256" key="1">
    <source>
        <dbReference type="SAM" id="Coils"/>
    </source>
</evidence>
<feature type="region of interest" description="Disordered" evidence="2">
    <location>
        <begin position="1"/>
        <end position="21"/>
    </location>
</feature>
<evidence type="ECO:0000256" key="2">
    <source>
        <dbReference type="SAM" id="MobiDB-lite"/>
    </source>
</evidence>
<dbReference type="Proteomes" id="UP001321445">
    <property type="component" value="Chromosome"/>
</dbReference>
<dbReference type="PANTHER" id="PTHR30105">
    <property type="entry name" value="UNCHARACTERIZED YIBQ-RELATED"/>
    <property type="match status" value="1"/>
</dbReference>
<reference evidence="4 5" key="1">
    <citation type="submission" date="2023-03" db="EMBL/GenBank/DDBJ databases">
        <title>Description of Hydrogenimonas sp. ISO32.</title>
        <authorList>
            <person name="Mino S."/>
            <person name="Fukazawa S."/>
            <person name="Sawabe T."/>
        </authorList>
    </citation>
    <scope>NUCLEOTIDE SEQUENCE [LARGE SCALE GENOMIC DNA]</scope>
    <source>
        <strain evidence="4 5">ISO32</strain>
    </source>
</reference>
<dbReference type="Gene3D" id="3.20.20.370">
    <property type="entry name" value="Glycoside hydrolase/deacetylase"/>
    <property type="match status" value="1"/>
</dbReference>
<dbReference type="RefSeq" id="WP_286337469.1">
    <property type="nucleotide sequence ID" value="NZ_AP027370.1"/>
</dbReference>
<keyword evidence="3" id="KW-0472">Membrane</keyword>
<evidence type="ECO:0000313" key="5">
    <source>
        <dbReference type="Proteomes" id="UP001321445"/>
    </source>
</evidence>
<keyword evidence="3" id="KW-1133">Transmembrane helix</keyword>
<feature type="coiled-coil region" evidence="1">
    <location>
        <begin position="61"/>
        <end position="88"/>
    </location>
</feature>
<feature type="transmembrane region" description="Helical" evidence="3">
    <location>
        <begin position="27"/>
        <end position="53"/>
    </location>
</feature>
<proteinExistence type="predicted"/>
<dbReference type="InterPro" id="IPR006837">
    <property type="entry name" value="Divergent_DAC"/>
</dbReference>
<keyword evidence="1" id="KW-0175">Coiled coil</keyword>
<organism evidence="4 5">
    <name type="scientific">Hydrogenimonas cancrithermarum</name>
    <dbReference type="NCBI Taxonomy" id="2993563"/>
    <lineage>
        <taxon>Bacteria</taxon>
        <taxon>Pseudomonadati</taxon>
        <taxon>Campylobacterota</taxon>
        <taxon>Epsilonproteobacteria</taxon>
        <taxon>Campylobacterales</taxon>
        <taxon>Hydrogenimonadaceae</taxon>
        <taxon>Hydrogenimonas</taxon>
    </lineage>
</organism>
<protein>
    <recommendedName>
        <fullName evidence="6">Divergent polysaccharide deacetylase family protein</fullName>
    </recommendedName>
</protein>
<dbReference type="Pfam" id="PF04748">
    <property type="entry name" value="Polysacc_deac_2"/>
    <property type="match status" value="1"/>
</dbReference>
<evidence type="ECO:0008006" key="6">
    <source>
        <dbReference type="Google" id="ProtNLM"/>
    </source>
</evidence>
<keyword evidence="5" id="KW-1185">Reference proteome</keyword>
<evidence type="ECO:0000313" key="4">
    <source>
        <dbReference type="EMBL" id="BDY12268.1"/>
    </source>
</evidence>
<dbReference type="PANTHER" id="PTHR30105:SF2">
    <property type="entry name" value="DIVERGENT POLYSACCHARIDE DEACETYLASE SUPERFAMILY"/>
    <property type="match status" value="1"/>
</dbReference>
<dbReference type="EMBL" id="AP027370">
    <property type="protein sequence ID" value="BDY12268.1"/>
    <property type="molecule type" value="Genomic_DNA"/>
</dbReference>
<keyword evidence="3" id="KW-0812">Transmembrane</keyword>
<name>A0ABM8FKR2_9BACT</name>